<organism evidence="1 2">
    <name type="scientific">Bradyrhizobium brasilense</name>
    <dbReference type="NCBI Taxonomy" id="1419277"/>
    <lineage>
        <taxon>Bacteria</taxon>
        <taxon>Pseudomonadati</taxon>
        <taxon>Pseudomonadota</taxon>
        <taxon>Alphaproteobacteria</taxon>
        <taxon>Hyphomicrobiales</taxon>
        <taxon>Nitrobacteraceae</taxon>
        <taxon>Bradyrhizobium</taxon>
    </lineage>
</organism>
<proteinExistence type="predicted"/>
<gene>
    <name evidence="1" type="ORF">SAMN05216337_105129</name>
</gene>
<protein>
    <submittedName>
        <fullName evidence="1">Uncharacterized protein</fullName>
    </submittedName>
</protein>
<evidence type="ECO:0000313" key="2">
    <source>
        <dbReference type="Proteomes" id="UP000199245"/>
    </source>
</evidence>
<dbReference type="EMBL" id="FMZW01000051">
    <property type="protein sequence ID" value="SDF31961.1"/>
    <property type="molecule type" value="Genomic_DNA"/>
</dbReference>
<evidence type="ECO:0000313" key="1">
    <source>
        <dbReference type="EMBL" id="SDF31961.1"/>
    </source>
</evidence>
<name>A0A1G7K4P6_9BRAD</name>
<reference evidence="1 2" key="1">
    <citation type="submission" date="2016-10" db="EMBL/GenBank/DDBJ databases">
        <authorList>
            <person name="de Groot N.N."/>
        </authorList>
    </citation>
    <scope>NUCLEOTIDE SEQUENCE [LARGE SCALE GENOMIC DNA]</scope>
    <source>
        <strain evidence="1 2">R5</strain>
    </source>
</reference>
<accession>A0A1G7K4P6</accession>
<sequence length="125" mass="14132">MGLELRLLSGCDPGQHTSGPAATFEEARAAFELAWARLLPTRTDADFEAWRNQRDWTERKNAMWASGEKLPSQIPSSKMRCPCGVEFDSHVLADDLVHVPHSHAIFRTKISSLRLSRSLVAKRRF</sequence>
<dbReference type="Proteomes" id="UP000199245">
    <property type="component" value="Unassembled WGS sequence"/>
</dbReference>
<dbReference type="AlphaFoldDB" id="A0A1G7K4P6"/>
<dbReference type="RefSeq" id="WP_092089336.1">
    <property type="nucleotide sequence ID" value="NZ_FMZW01000051.1"/>
</dbReference>